<evidence type="ECO:0000313" key="2">
    <source>
        <dbReference type="Proteomes" id="UP001150581"/>
    </source>
</evidence>
<dbReference type="Proteomes" id="UP001150581">
    <property type="component" value="Unassembled WGS sequence"/>
</dbReference>
<organism evidence="1 2">
    <name type="scientific">Kickxella alabastrina</name>
    <dbReference type="NCBI Taxonomy" id="61397"/>
    <lineage>
        <taxon>Eukaryota</taxon>
        <taxon>Fungi</taxon>
        <taxon>Fungi incertae sedis</taxon>
        <taxon>Zoopagomycota</taxon>
        <taxon>Kickxellomycotina</taxon>
        <taxon>Kickxellomycetes</taxon>
        <taxon>Kickxellales</taxon>
        <taxon>Kickxellaceae</taxon>
        <taxon>Kickxella</taxon>
    </lineage>
</organism>
<name>A0ACC1IR28_9FUNG</name>
<accession>A0ACC1IR28</accession>
<gene>
    <name evidence="1" type="ORF">LPJ66_002237</name>
</gene>
<dbReference type="EMBL" id="JANBPG010000169">
    <property type="protein sequence ID" value="KAJ1899238.1"/>
    <property type="molecule type" value="Genomic_DNA"/>
</dbReference>
<protein>
    <submittedName>
        <fullName evidence="1">Uncharacterized protein</fullName>
    </submittedName>
</protein>
<comment type="caution">
    <text evidence="1">The sequence shown here is derived from an EMBL/GenBank/DDBJ whole genome shotgun (WGS) entry which is preliminary data.</text>
</comment>
<evidence type="ECO:0000313" key="1">
    <source>
        <dbReference type="EMBL" id="KAJ1899238.1"/>
    </source>
</evidence>
<keyword evidence="2" id="KW-1185">Reference proteome</keyword>
<reference evidence="1" key="1">
    <citation type="submission" date="2022-07" db="EMBL/GenBank/DDBJ databases">
        <title>Phylogenomic reconstructions and comparative analyses of Kickxellomycotina fungi.</title>
        <authorList>
            <person name="Reynolds N.K."/>
            <person name="Stajich J.E."/>
            <person name="Barry K."/>
            <person name="Grigoriev I.V."/>
            <person name="Crous P."/>
            <person name="Smith M.E."/>
        </authorList>
    </citation>
    <scope>NUCLEOTIDE SEQUENCE</scope>
    <source>
        <strain evidence="1">Benny 63K</strain>
    </source>
</reference>
<proteinExistence type="predicted"/>
<sequence length="579" mass="61701">MSSSSRSRSRQQPAGALCGCLPRAGKVAEILQYITLTVALGGIQFAWSVETGFGSLYLLSLGMKKSLVSLVWLAGPLSGLITQPLVGVFSDRCTAKLGRRRPYIIGATAAVVVCFGIIGWTREIVGNDRPRMAIWLAVAAFYVLDFAINCIQASLRALIVDMLPMARQDNGTAWASRMIGVGNVAGYLLGFLDLVHLFPFLGSSQMQILTSIASLALSSTVAITCFFTHEVPLSRAAPQSGGGSGLQALGAIFTSIRSLPLVIKRVCRIQLFAWIGWFPFLFYSTTYVAGLYAASHSGSGESKDKLMEDGTRAGSLAMFGQAVSSLTFSVVLPAFTYSAASRAPLHRQGENRALRLVRKLRAMVSVSLPTMWAMSLAVFSASMFATLFTSSVKGASWLIAVCGFSWAMAIWAPFSIIGETISSNSASLSASGLPMHAGTGGGSGDNHGYVPVDSTDIPMESMTADMGVFGSENGSRHSQESDFNGESQSGNPMQTQDQDWSQTRLSTGTILGIHNVFIVVPQFITAFVSSLLFAFFERKGGDAPDADSGAQHAYEIALVLRLGGVASAVAAYYAWRLQH</sequence>